<evidence type="ECO:0000313" key="7">
    <source>
        <dbReference type="Proteomes" id="UP001152885"/>
    </source>
</evidence>
<dbReference type="InterPro" id="IPR013320">
    <property type="entry name" value="ConA-like_dom_sf"/>
</dbReference>
<organism evidence="6 7">
    <name type="scientific">Candida verbasci</name>
    <dbReference type="NCBI Taxonomy" id="1227364"/>
    <lineage>
        <taxon>Eukaryota</taxon>
        <taxon>Fungi</taxon>
        <taxon>Dikarya</taxon>
        <taxon>Ascomycota</taxon>
        <taxon>Saccharomycotina</taxon>
        <taxon>Pichiomycetes</taxon>
        <taxon>Debaryomycetaceae</taxon>
        <taxon>Candida/Lodderomyces clade</taxon>
        <taxon>Candida</taxon>
    </lineage>
</organism>
<keyword evidence="2" id="KW-0539">Nucleus</keyword>
<dbReference type="PANTHER" id="PTHR10598:SF0">
    <property type="entry name" value="SET1_ASH2 HISTONE METHYLTRANSFERASE COMPLEX SUBUNIT ASH2"/>
    <property type="match status" value="1"/>
</dbReference>
<proteinExistence type="inferred from homology"/>
<evidence type="ECO:0000256" key="4">
    <source>
        <dbReference type="SAM" id="MobiDB-lite"/>
    </source>
</evidence>
<dbReference type="SMART" id="SM00449">
    <property type="entry name" value="SPRY"/>
    <property type="match status" value="1"/>
</dbReference>
<reference evidence="6" key="1">
    <citation type="submission" date="2022-12" db="EMBL/GenBank/DDBJ databases">
        <authorList>
            <person name="Brejova B."/>
        </authorList>
    </citation>
    <scope>NUCLEOTIDE SEQUENCE</scope>
</reference>
<name>A0A9W4TZ52_9ASCO</name>
<dbReference type="SUPFAM" id="SSF49899">
    <property type="entry name" value="Concanavalin A-like lectins/glucanases"/>
    <property type="match status" value="1"/>
</dbReference>
<dbReference type="InterPro" id="IPR003877">
    <property type="entry name" value="SPRY_dom"/>
</dbReference>
<dbReference type="PROSITE" id="PS50188">
    <property type="entry name" value="B302_SPRY"/>
    <property type="match status" value="1"/>
</dbReference>
<dbReference type="GO" id="GO:0048188">
    <property type="term" value="C:Set1C/COMPASS complex"/>
    <property type="evidence" value="ECO:0007669"/>
    <property type="project" value="InterPro"/>
</dbReference>
<dbReference type="OrthoDB" id="10266026at2759"/>
<dbReference type="InterPro" id="IPR043136">
    <property type="entry name" value="B30.2/SPRY_sf"/>
</dbReference>
<protein>
    <recommendedName>
        <fullName evidence="5">B30.2/SPRY domain-containing protein</fullName>
    </recommendedName>
</protein>
<dbReference type="Pfam" id="PF00622">
    <property type="entry name" value="SPRY"/>
    <property type="match status" value="1"/>
</dbReference>
<evidence type="ECO:0000256" key="1">
    <source>
        <dbReference type="ARBA" id="ARBA00004123"/>
    </source>
</evidence>
<feature type="region of interest" description="Disordered" evidence="4">
    <location>
        <begin position="1"/>
        <end position="42"/>
    </location>
</feature>
<evidence type="ECO:0000259" key="5">
    <source>
        <dbReference type="PROSITE" id="PS50188"/>
    </source>
</evidence>
<feature type="compositionally biased region" description="Low complexity" evidence="4">
    <location>
        <begin position="16"/>
        <end position="26"/>
    </location>
</feature>
<dbReference type="AlphaFoldDB" id="A0A9W4TZ52"/>
<gene>
    <name evidence="6" type="ORF">CANVERA_P4245</name>
</gene>
<evidence type="ECO:0000256" key="3">
    <source>
        <dbReference type="ARBA" id="ARBA00038149"/>
    </source>
</evidence>
<accession>A0A9W4TZ52</accession>
<dbReference type="Gene3D" id="2.60.120.920">
    <property type="match status" value="1"/>
</dbReference>
<feature type="compositionally biased region" description="Basic and acidic residues" evidence="4">
    <location>
        <begin position="27"/>
        <end position="42"/>
    </location>
</feature>
<evidence type="ECO:0000256" key="2">
    <source>
        <dbReference type="ARBA" id="ARBA00023242"/>
    </source>
</evidence>
<feature type="domain" description="B30.2/SPRY" evidence="5">
    <location>
        <begin position="103"/>
        <end position="283"/>
    </location>
</feature>
<dbReference type="GO" id="GO:0000976">
    <property type="term" value="F:transcription cis-regulatory region binding"/>
    <property type="evidence" value="ECO:0007669"/>
    <property type="project" value="TreeGrafter"/>
</dbReference>
<comment type="caution">
    <text evidence="6">The sequence shown here is derived from an EMBL/GenBank/DDBJ whole genome shotgun (WGS) entry which is preliminary data.</text>
</comment>
<dbReference type="Proteomes" id="UP001152885">
    <property type="component" value="Unassembled WGS sequence"/>
</dbReference>
<sequence length="458" mass="53233">MDKSISEEPSYQPQVEESGSYSYSTSSKEKKEEQEEINESKLKQKQHNVILYPRLKPVPFKESDLNSTILPTLNKEIEINGIEFFQSEDTPLNRRGFKYKLCRPNPTFSSNLYSTTEIEPFKITTSLFDRSGGILFNEDLSTITTKQGWRSTRTNVGIDEGSYYFEFKILQANEKSHVRIGIGRKEASLEAPVGFDGYGYGIRDVDGYLMSISRRKKQVIENGFETGDVIGILIELPSLEEHRKMVKDFEDVKKEELKHQKLKKRKMAKKKVDLEENIKFDEFGNIVRDQIPIRYKNALYYEQYEYSSTKTMDHLLNPISVVGEKAIIEMDDKTKNIPIIENSKITFYKNGVKQDEFTDLYSFLPTNVEDNEDINLGPNIKQQQNPNYKNTNDGSLGYYPMLSSFQYGCVKLNPGPYFEYPVTHPVKPLSDRYDESIIEEWYWDLLDEVEAEYMDSFD</sequence>
<keyword evidence="7" id="KW-1185">Reference proteome</keyword>
<comment type="subcellular location">
    <subcellularLocation>
        <location evidence="1">Nucleus</location>
    </subcellularLocation>
</comment>
<comment type="similarity">
    <text evidence="3">Belongs to the cclA family.</text>
</comment>
<dbReference type="EMBL" id="CANTUO010000005">
    <property type="protein sequence ID" value="CAI5759734.1"/>
    <property type="molecule type" value="Genomic_DNA"/>
</dbReference>
<dbReference type="CDD" id="cd12872">
    <property type="entry name" value="SPRY_Ash2"/>
    <property type="match status" value="1"/>
</dbReference>
<dbReference type="InterPro" id="IPR037353">
    <property type="entry name" value="ASH2"/>
</dbReference>
<evidence type="ECO:0000313" key="6">
    <source>
        <dbReference type="EMBL" id="CAI5759734.1"/>
    </source>
</evidence>
<dbReference type="PANTHER" id="PTHR10598">
    <property type="entry name" value="SET1/ASH2 HISTONE METHYLTRANSFERASE COMPLEX SUBUNIT ASH2"/>
    <property type="match status" value="1"/>
</dbReference>
<dbReference type="InterPro" id="IPR001870">
    <property type="entry name" value="B30.2/SPRY"/>
</dbReference>